<dbReference type="EMBL" id="JAWDGP010004112">
    <property type="protein sequence ID" value="KAK3767715.1"/>
    <property type="molecule type" value="Genomic_DNA"/>
</dbReference>
<feature type="region of interest" description="Disordered" evidence="1">
    <location>
        <begin position="1"/>
        <end position="23"/>
    </location>
</feature>
<evidence type="ECO:0000313" key="3">
    <source>
        <dbReference type="Proteomes" id="UP001283361"/>
    </source>
</evidence>
<organism evidence="2 3">
    <name type="scientific">Elysia crispata</name>
    <name type="common">lettuce slug</name>
    <dbReference type="NCBI Taxonomy" id="231223"/>
    <lineage>
        <taxon>Eukaryota</taxon>
        <taxon>Metazoa</taxon>
        <taxon>Spiralia</taxon>
        <taxon>Lophotrochozoa</taxon>
        <taxon>Mollusca</taxon>
        <taxon>Gastropoda</taxon>
        <taxon>Heterobranchia</taxon>
        <taxon>Euthyneura</taxon>
        <taxon>Panpulmonata</taxon>
        <taxon>Sacoglossa</taxon>
        <taxon>Placobranchoidea</taxon>
        <taxon>Plakobranchidae</taxon>
        <taxon>Elysia</taxon>
    </lineage>
</organism>
<sequence>MAWPLLQPWSRGEQGRREGLSWRATAPDSEVELSRPLLGTVYNGRQKYRRCLWDDPNTTIQCDCSRRSTGGHVLKYSPEIAKKCTKPVRDQLI</sequence>
<dbReference type="Proteomes" id="UP001283361">
    <property type="component" value="Unassembled WGS sequence"/>
</dbReference>
<name>A0AAE1DF86_9GAST</name>
<evidence type="ECO:0000313" key="2">
    <source>
        <dbReference type="EMBL" id="KAK3767715.1"/>
    </source>
</evidence>
<reference evidence="2" key="1">
    <citation type="journal article" date="2023" name="G3 (Bethesda)">
        <title>A reference genome for the long-term kleptoplast-retaining sea slug Elysia crispata morphotype clarki.</title>
        <authorList>
            <person name="Eastman K.E."/>
            <person name="Pendleton A.L."/>
            <person name="Shaikh M.A."/>
            <person name="Suttiyut T."/>
            <person name="Ogas R."/>
            <person name="Tomko P."/>
            <person name="Gavelis G."/>
            <person name="Widhalm J.R."/>
            <person name="Wisecaver J.H."/>
        </authorList>
    </citation>
    <scope>NUCLEOTIDE SEQUENCE</scope>
    <source>
        <strain evidence="2">ECLA1</strain>
    </source>
</reference>
<accession>A0AAE1DF86</accession>
<dbReference type="AlphaFoldDB" id="A0AAE1DF86"/>
<evidence type="ECO:0000256" key="1">
    <source>
        <dbReference type="SAM" id="MobiDB-lite"/>
    </source>
</evidence>
<protein>
    <submittedName>
        <fullName evidence="2">Uncharacterized protein</fullName>
    </submittedName>
</protein>
<comment type="caution">
    <text evidence="2">The sequence shown here is derived from an EMBL/GenBank/DDBJ whole genome shotgun (WGS) entry which is preliminary data.</text>
</comment>
<keyword evidence="3" id="KW-1185">Reference proteome</keyword>
<proteinExistence type="predicted"/>
<gene>
    <name evidence="2" type="ORF">RRG08_067429</name>
</gene>